<feature type="region of interest" description="Disordered" evidence="1">
    <location>
        <begin position="362"/>
        <end position="406"/>
    </location>
</feature>
<proteinExistence type="predicted"/>
<protein>
    <submittedName>
        <fullName evidence="2">Uncharacterized protein</fullName>
    </submittedName>
</protein>
<organism evidence="2 3">
    <name type="scientific">Mycena albidolilacea</name>
    <dbReference type="NCBI Taxonomy" id="1033008"/>
    <lineage>
        <taxon>Eukaryota</taxon>
        <taxon>Fungi</taxon>
        <taxon>Dikarya</taxon>
        <taxon>Basidiomycota</taxon>
        <taxon>Agaricomycotina</taxon>
        <taxon>Agaricomycetes</taxon>
        <taxon>Agaricomycetidae</taxon>
        <taxon>Agaricales</taxon>
        <taxon>Marasmiineae</taxon>
        <taxon>Mycenaceae</taxon>
        <taxon>Mycena</taxon>
    </lineage>
</organism>
<evidence type="ECO:0000313" key="3">
    <source>
        <dbReference type="Proteomes" id="UP001218218"/>
    </source>
</evidence>
<dbReference type="Pfam" id="PF18758">
    <property type="entry name" value="KDZ"/>
    <property type="match status" value="1"/>
</dbReference>
<evidence type="ECO:0000256" key="1">
    <source>
        <dbReference type="SAM" id="MobiDB-lite"/>
    </source>
</evidence>
<comment type="caution">
    <text evidence="2">The sequence shown here is derived from an EMBL/GenBank/DDBJ whole genome shotgun (WGS) entry which is preliminary data.</text>
</comment>
<gene>
    <name evidence="2" type="ORF">DFH08DRAFT_978753</name>
</gene>
<reference evidence="2" key="1">
    <citation type="submission" date="2023-03" db="EMBL/GenBank/DDBJ databases">
        <title>Massive genome expansion in bonnet fungi (Mycena s.s.) driven by repeated elements and novel gene families across ecological guilds.</title>
        <authorList>
            <consortium name="Lawrence Berkeley National Laboratory"/>
            <person name="Harder C.B."/>
            <person name="Miyauchi S."/>
            <person name="Viragh M."/>
            <person name="Kuo A."/>
            <person name="Thoen E."/>
            <person name="Andreopoulos B."/>
            <person name="Lu D."/>
            <person name="Skrede I."/>
            <person name="Drula E."/>
            <person name="Henrissat B."/>
            <person name="Morin E."/>
            <person name="Kohler A."/>
            <person name="Barry K."/>
            <person name="LaButti K."/>
            <person name="Morin E."/>
            <person name="Salamov A."/>
            <person name="Lipzen A."/>
            <person name="Mereny Z."/>
            <person name="Hegedus B."/>
            <person name="Baldrian P."/>
            <person name="Stursova M."/>
            <person name="Weitz H."/>
            <person name="Taylor A."/>
            <person name="Grigoriev I.V."/>
            <person name="Nagy L.G."/>
            <person name="Martin F."/>
            <person name="Kauserud H."/>
        </authorList>
    </citation>
    <scope>NUCLEOTIDE SEQUENCE</scope>
    <source>
        <strain evidence="2">CBHHK002</strain>
    </source>
</reference>
<evidence type="ECO:0000313" key="2">
    <source>
        <dbReference type="EMBL" id="KAJ7301433.1"/>
    </source>
</evidence>
<dbReference type="InterPro" id="IPR040521">
    <property type="entry name" value="KDZ"/>
</dbReference>
<keyword evidence="3" id="KW-1185">Reference proteome</keyword>
<dbReference type="AlphaFoldDB" id="A0AAD7E816"/>
<name>A0AAD7E816_9AGAR</name>
<sequence>MTPPTAADARGGLVQYSLDLVPGSAETDGEAIERPWAHIGGVATSTREMGPGSREDTLNAHWSSWNWDKLVGLGERLRSKLDRATKEYGDQIESFTTFSMQQAARVPVWKKKVEDFERDGTKENPYRMVQHGVTEVEVLLAFEKEEAERVRLGVPSIHSVSAASFIAAGLEMEDKQRRVRVQVERKKNGTTVQEIDVLALRRGLNRSIQRLRTLQATYTPIAIVALGLRVDVPEDEQPENVPLFLPSALTPAQRRADRVKELAAMEDSVRDAQCSTALEQLRRHLHMKSRLLISKKWQSRHQGANTRSRGIVERNESKIRLQSEKYQMAWAAKLRLADGDVKQVGWEMLRKEDIRCMEDAEELAKGTQKQSEQAKRRAEREAQLRAMGELPPLTAEEDEERAARGGESVRTVSWIWTPAATAGTEDELEEALCMEWCKAYARVRRWDEEVKLVKEEVRRVGVTLKYCAVEWEARMRQIPVGAAEWAEWEAAVEGGGKWCIGRAEGAVAYALKQAAMYRDIAARVTVSMTEERRRRGKKRRLVYDDEWVEGNAGPTEGGRKTSRTSMTCGGIMSRTTISSSEAARMTIEIL</sequence>
<dbReference type="Proteomes" id="UP001218218">
    <property type="component" value="Unassembled WGS sequence"/>
</dbReference>
<dbReference type="EMBL" id="JARIHO010000135">
    <property type="protein sequence ID" value="KAJ7301433.1"/>
    <property type="molecule type" value="Genomic_DNA"/>
</dbReference>
<feature type="compositionally biased region" description="Basic and acidic residues" evidence="1">
    <location>
        <begin position="372"/>
        <end position="383"/>
    </location>
</feature>
<accession>A0AAD7E816</accession>